<dbReference type="Gene3D" id="2.150.10.10">
    <property type="entry name" value="Serralysin-like metalloprotease, C-terminal"/>
    <property type="match status" value="7"/>
</dbReference>
<proteinExistence type="predicted"/>
<dbReference type="AlphaFoldDB" id="A0A211ZLR2"/>
<accession>A0A211ZLR2</accession>
<dbReference type="InterPro" id="IPR001343">
    <property type="entry name" value="Hemolysn_Ca-bd"/>
</dbReference>
<gene>
    <name evidence="3" type="ORF">BWR60_16105</name>
</gene>
<dbReference type="PANTHER" id="PTHR38340:SF1">
    <property type="entry name" value="S-LAYER PROTEIN"/>
    <property type="match status" value="1"/>
</dbReference>
<dbReference type="PROSITE" id="PS00330">
    <property type="entry name" value="HEMOLYSIN_CALCIUM"/>
    <property type="match status" value="7"/>
</dbReference>
<protein>
    <recommendedName>
        <fullName evidence="5">Peptidase M10 serralysin C-terminal domain-containing protein</fullName>
    </recommendedName>
</protein>
<evidence type="ECO:0000256" key="2">
    <source>
        <dbReference type="ARBA" id="ARBA00022525"/>
    </source>
</evidence>
<keyword evidence="2" id="KW-0964">Secreted</keyword>
<dbReference type="PRINTS" id="PR00313">
    <property type="entry name" value="CABNDNGRPT"/>
</dbReference>
<dbReference type="STRING" id="1122125.GCA_000423185_05979"/>
<keyword evidence="4" id="KW-1185">Reference proteome</keyword>
<dbReference type="EMBL" id="NHON01000028">
    <property type="protein sequence ID" value="OWJ66114.1"/>
    <property type="molecule type" value="Genomic_DNA"/>
</dbReference>
<evidence type="ECO:0000313" key="3">
    <source>
        <dbReference type="EMBL" id="OWJ66114.1"/>
    </source>
</evidence>
<dbReference type="Pfam" id="PF00353">
    <property type="entry name" value="HemolysinCabind"/>
    <property type="match status" value="7"/>
</dbReference>
<dbReference type="GO" id="GO:0005576">
    <property type="term" value="C:extracellular region"/>
    <property type="evidence" value="ECO:0007669"/>
    <property type="project" value="UniProtKB-SubCell"/>
</dbReference>
<evidence type="ECO:0000313" key="4">
    <source>
        <dbReference type="Proteomes" id="UP000196655"/>
    </source>
</evidence>
<comment type="caution">
    <text evidence="3">The sequence shown here is derived from an EMBL/GenBank/DDBJ whole genome shotgun (WGS) entry which is preliminary data.</text>
</comment>
<dbReference type="Proteomes" id="UP000196655">
    <property type="component" value="Unassembled WGS sequence"/>
</dbReference>
<evidence type="ECO:0000256" key="1">
    <source>
        <dbReference type="ARBA" id="ARBA00004613"/>
    </source>
</evidence>
<organism evidence="3 4">
    <name type="scientific">Inquilinus limosus</name>
    <dbReference type="NCBI Taxonomy" id="171674"/>
    <lineage>
        <taxon>Bacteria</taxon>
        <taxon>Pseudomonadati</taxon>
        <taxon>Pseudomonadota</taxon>
        <taxon>Alphaproteobacteria</taxon>
        <taxon>Rhodospirillales</taxon>
        <taxon>Rhodospirillaceae</taxon>
        <taxon>Inquilinus</taxon>
    </lineage>
</organism>
<sequence length="676" mass="65679">MALSLELLGLLGINLDDTDDDVLVGGNIIDVLSGGDGNDVIEGKGGADVISGGDGIDTLSYETSPAAVTVSLAPGLLGLISLNTGGDATGDLVSIGFENVVGSAFGDTLTGDATANTLAGLAGNDTLNGGAGNDLLIGGAGADRMDGGTGIDTVNYGESGSGVTIDLINGVGTRGDAEGDTLLNIENVVGSRFNDVMIGSAADNVLTGGAGDDVITGGAGKDTIDAGTGNDTANYSNSNAAVTINLTTGINTGGHASGDILTGVENLTGSTFDDKLTGDDGANVLNGYRGNDILIGAGGNDAIVGGLGADTIDGGSGIDTIYYSNSAAAVTVNLATNINTGGEASGDSIANVENVVGSSFNDVITGDFQANSLSGLAGNDILNGGDGADILVGGAGADALNGGAGIDTASYETSSAAVNVDLSTGAGIGGDAQGDTLTSIEKVIGSAFADTLTGNAGYNDLRGGAGNDVINAGAGGDDLRGGAGADTLNGGAGRDTAYYFESNAGVTVNLVTGQGFGGHAQGDLLIDIENVGGSQFNDTLTGDAGKNILRGYAGDDVLKGGGGVDELIGDAGADKFVYTSTADSNSVTGVDLIHDFGQDQGDKIDLSGVDANTGTAGDQAFSFIGSSAFSNVAGQLRFEITAAGTLIEGDVNGDGHADLIISAAGSITFTAGDFVL</sequence>
<dbReference type="SUPFAM" id="SSF51120">
    <property type="entry name" value="beta-Roll"/>
    <property type="match status" value="4"/>
</dbReference>
<dbReference type="InterPro" id="IPR011049">
    <property type="entry name" value="Serralysin-like_metalloprot_C"/>
</dbReference>
<dbReference type="RefSeq" id="WP_088152043.1">
    <property type="nucleotide sequence ID" value="NZ_NHON01000028.1"/>
</dbReference>
<name>A0A211ZLR2_9PROT</name>
<dbReference type="InterPro" id="IPR018511">
    <property type="entry name" value="Hemolysin-typ_Ca-bd_CS"/>
</dbReference>
<dbReference type="InterPro" id="IPR050557">
    <property type="entry name" value="RTX_toxin/Mannuronan_C5-epim"/>
</dbReference>
<dbReference type="PANTHER" id="PTHR38340">
    <property type="entry name" value="S-LAYER PROTEIN"/>
    <property type="match status" value="1"/>
</dbReference>
<comment type="subcellular location">
    <subcellularLocation>
        <location evidence="1">Secreted</location>
    </subcellularLocation>
</comment>
<reference evidence="4" key="1">
    <citation type="submission" date="2017-05" db="EMBL/GenBank/DDBJ databases">
        <authorList>
            <person name="Macchi M."/>
            <person name="Festa S."/>
            <person name="Coppotelli B.M."/>
            <person name="Morelli I.S."/>
        </authorList>
    </citation>
    <scope>NUCLEOTIDE SEQUENCE [LARGE SCALE GENOMIC DNA]</scope>
    <source>
        <strain evidence="4">I</strain>
    </source>
</reference>
<dbReference type="OrthoDB" id="7864256at2"/>
<evidence type="ECO:0008006" key="5">
    <source>
        <dbReference type="Google" id="ProtNLM"/>
    </source>
</evidence>
<dbReference type="GO" id="GO:0005509">
    <property type="term" value="F:calcium ion binding"/>
    <property type="evidence" value="ECO:0007669"/>
    <property type="project" value="InterPro"/>
</dbReference>